<dbReference type="RefSeq" id="WP_259836455.1">
    <property type="nucleotide sequence ID" value="NZ_JAOAMU010000001.1"/>
</dbReference>
<keyword evidence="1" id="KW-1133">Transmembrane helix</keyword>
<keyword evidence="1" id="KW-0472">Membrane</keyword>
<dbReference type="Proteomes" id="UP001525566">
    <property type="component" value="Unassembled WGS sequence"/>
</dbReference>
<sequence length="223" mass="26122">MADLEIRKHAKQALRVLTDKEKKSVWHKIREFLLEIFIIVFAVSLSIWLHGISEKRHQAEEVREFLSDLKVDLANDRQEILNLKKAFPATNPEKIKTDTIRIKDSPAKGTPVEIQLQRIIRSSNLGNYEGFKSSGNIAYISNKPLKRKILKYYEQDIKLLEGLEKTYNNQVERIADEFLDAKSQHLRTNNFLLETYRQSVNEKYDQTILEINIIIKEIDTEIK</sequence>
<dbReference type="EMBL" id="JAOAMU010000001">
    <property type="protein sequence ID" value="MCT2560725.1"/>
    <property type="molecule type" value="Genomic_DNA"/>
</dbReference>
<evidence type="ECO:0000256" key="1">
    <source>
        <dbReference type="SAM" id="Phobius"/>
    </source>
</evidence>
<keyword evidence="1" id="KW-0812">Transmembrane</keyword>
<evidence type="ECO:0000313" key="3">
    <source>
        <dbReference type="Proteomes" id="UP001525566"/>
    </source>
</evidence>
<name>A0ABT2IQR8_9FLAO</name>
<comment type="caution">
    <text evidence="2">The sequence shown here is derived from an EMBL/GenBank/DDBJ whole genome shotgun (WGS) entry which is preliminary data.</text>
</comment>
<feature type="transmembrane region" description="Helical" evidence="1">
    <location>
        <begin position="32"/>
        <end position="51"/>
    </location>
</feature>
<organism evidence="2 3">
    <name type="scientific">Chryseobacterium herbae</name>
    <dbReference type="NCBI Taxonomy" id="2976476"/>
    <lineage>
        <taxon>Bacteria</taxon>
        <taxon>Pseudomonadati</taxon>
        <taxon>Bacteroidota</taxon>
        <taxon>Flavobacteriia</taxon>
        <taxon>Flavobacteriales</taxon>
        <taxon>Weeksellaceae</taxon>
        <taxon>Chryseobacterium group</taxon>
        <taxon>Chryseobacterium</taxon>
    </lineage>
</organism>
<proteinExistence type="predicted"/>
<protein>
    <submittedName>
        <fullName evidence="2">Uncharacterized protein</fullName>
    </submittedName>
</protein>
<reference evidence="2 3" key="1">
    <citation type="submission" date="2022-09" db="EMBL/GenBank/DDBJ databases">
        <title>Chryseobacterium oleae sp.nov., isolated from the inter-root soil of Pyrola calliantha H. Andr. in Tibet.</title>
        <authorList>
            <person name="Li Z."/>
        </authorList>
    </citation>
    <scope>NUCLEOTIDE SEQUENCE [LARGE SCALE GENOMIC DNA]</scope>
    <source>
        <strain evidence="3">pc1-10</strain>
    </source>
</reference>
<evidence type="ECO:0000313" key="2">
    <source>
        <dbReference type="EMBL" id="MCT2560725.1"/>
    </source>
</evidence>
<accession>A0ABT2IQR8</accession>
<keyword evidence="3" id="KW-1185">Reference proteome</keyword>
<gene>
    <name evidence="2" type="ORF">N0B48_02350</name>
</gene>